<evidence type="ECO:0000313" key="2">
    <source>
        <dbReference type="Proteomes" id="UP000313359"/>
    </source>
</evidence>
<dbReference type="AlphaFoldDB" id="A0A5C2S796"/>
<keyword evidence="2" id="KW-1185">Reference proteome</keyword>
<sequence>MPGIFTPSFCAIPAGHAAAACGEVPSLRGQVVSSCPFCTQIDNLLDNRARRLSYLTNHPRRPWVGNLPLCRHPTPQDYLLGVGLSMPELFGWGCLAPHVGVGR</sequence>
<name>A0A5C2S796_9APHY</name>
<dbReference type="EMBL" id="ML122269">
    <property type="protein sequence ID" value="RPD59600.1"/>
    <property type="molecule type" value="Genomic_DNA"/>
</dbReference>
<dbReference type="Proteomes" id="UP000313359">
    <property type="component" value="Unassembled WGS sequence"/>
</dbReference>
<accession>A0A5C2S796</accession>
<gene>
    <name evidence="1" type="ORF">L227DRAFT_153105</name>
</gene>
<protein>
    <submittedName>
        <fullName evidence="1">Uncharacterized protein</fullName>
    </submittedName>
</protein>
<organism evidence="1 2">
    <name type="scientific">Lentinus tigrinus ALCF2SS1-6</name>
    <dbReference type="NCBI Taxonomy" id="1328759"/>
    <lineage>
        <taxon>Eukaryota</taxon>
        <taxon>Fungi</taxon>
        <taxon>Dikarya</taxon>
        <taxon>Basidiomycota</taxon>
        <taxon>Agaricomycotina</taxon>
        <taxon>Agaricomycetes</taxon>
        <taxon>Polyporales</taxon>
        <taxon>Polyporaceae</taxon>
        <taxon>Lentinus</taxon>
    </lineage>
</organism>
<reference evidence="1" key="1">
    <citation type="journal article" date="2018" name="Genome Biol. Evol.">
        <title>Genomics and development of Lentinus tigrinus, a white-rot wood-decaying mushroom with dimorphic fruiting bodies.</title>
        <authorList>
            <person name="Wu B."/>
            <person name="Xu Z."/>
            <person name="Knudson A."/>
            <person name="Carlson A."/>
            <person name="Chen N."/>
            <person name="Kovaka S."/>
            <person name="LaButti K."/>
            <person name="Lipzen A."/>
            <person name="Pennachio C."/>
            <person name="Riley R."/>
            <person name="Schakwitz W."/>
            <person name="Umezawa K."/>
            <person name="Ohm R.A."/>
            <person name="Grigoriev I.V."/>
            <person name="Nagy L.G."/>
            <person name="Gibbons J."/>
            <person name="Hibbett D."/>
        </authorList>
    </citation>
    <scope>NUCLEOTIDE SEQUENCE [LARGE SCALE GENOMIC DNA]</scope>
    <source>
        <strain evidence="1">ALCF2SS1-6</strain>
    </source>
</reference>
<evidence type="ECO:0000313" key="1">
    <source>
        <dbReference type="EMBL" id="RPD59600.1"/>
    </source>
</evidence>
<proteinExistence type="predicted"/>